<dbReference type="InterPro" id="IPR001214">
    <property type="entry name" value="SET_dom"/>
</dbReference>
<dbReference type="Proteomes" id="UP001628179">
    <property type="component" value="Unassembled WGS sequence"/>
</dbReference>
<feature type="signal peptide" evidence="1">
    <location>
        <begin position="1"/>
        <end position="29"/>
    </location>
</feature>
<reference evidence="3 4" key="1">
    <citation type="submission" date="2024-09" db="EMBL/GenBank/DDBJ databases">
        <title>Itraconazole resistance in Madurella fahalii resulting from another homologue of gene encoding cytochrome P450 14-alpha sterol demethylase (CYP51).</title>
        <authorList>
            <person name="Yoshioka I."/>
            <person name="Fahal A.H."/>
            <person name="Kaneko S."/>
            <person name="Yaguchi T."/>
        </authorList>
    </citation>
    <scope>NUCLEOTIDE SEQUENCE [LARGE SCALE GENOMIC DNA]</scope>
    <source>
        <strain evidence="3 4">IFM 68171</strain>
    </source>
</reference>
<dbReference type="PANTHER" id="PTHR47332:SF6">
    <property type="entry name" value="SET DOMAIN-CONTAINING PROTEIN"/>
    <property type="match status" value="1"/>
</dbReference>
<sequence>MAPERARRLKMLGHTTLLPLLTQALLAQASLNECPVSVPITLNSAASNVACPLPVDDISEVWLPGASPWTHPPECVYTAGKAAKYCAYTNSRHGSRGWSIITSPETAADNIGFLNMPLNSSRRTGLRDAPYKIVDIPGKGKGLVATRRIKRYQEILVDYATVLVDIAFTTKVPAFQGYRLLHSAVNQLSDPDSVLELDGSSEFAQDRVENVLRTNSFHTNLGGVPHMAVYPAVSRINHACMPNAYTRFMPEKLQVSVAAAKDIEEGEEITISYLTLGQPSEERKKNIKQWGFECTCSLCTASKAEIEASDARRRQIETLREYAIRAFQAGRPYQALRFTRQIINLLPSEELFPMFSEQYENMARIFYVLRDKKNAEKYATMSLEILAEQGYIESVRPEHLEQLWKRFEQEEGGRY</sequence>
<dbReference type="Gene3D" id="2.170.270.10">
    <property type="entry name" value="SET domain"/>
    <property type="match status" value="1"/>
</dbReference>
<proteinExistence type="predicted"/>
<dbReference type="SUPFAM" id="SSF82199">
    <property type="entry name" value="SET domain"/>
    <property type="match status" value="1"/>
</dbReference>
<keyword evidence="1" id="KW-0732">Signal</keyword>
<evidence type="ECO:0000256" key="1">
    <source>
        <dbReference type="SAM" id="SignalP"/>
    </source>
</evidence>
<dbReference type="InterPro" id="IPR053185">
    <property type="entry name" value="SET_domain_protein"/>
</dbReference>
<accession>A0ABQ0GHZ8</accession>
<gene>
    <name evidence="3" type="ORF">MFIFM68171_07596</name>
</gene>
<evidence type="ECO:0000313" key="3">
    <source>
        <dbReference type="EMBL" id="GAB1317386.1"/>
    </source>
</evidence>
<dbReference type="InterPro" id="IPR011990">
    <property type="entry name" value="TPR-like_helical_dom_sf"/>
</dbReference>
<feature type="chain" id="PRO_5045677236" evidence="1">
    <location>
        <begin position="30"/>
        <end position="415"/>
    </location>
</feature>
<dbReference type="RefSeq" id="XP_070919117.1">
    <property type="nucleotide sequence ID" value="XM_071063016.1"/>
</dbReference>
<feature type="domain" description="SET" evidence="2">
    <location>
        <begin position="129"/>
        <end position="274"/>
    </location>
</feature>
<dbReference type="SMART" id="SM00317">
    <property type="entry name" value="SET"/>
    <property type="match status" value="1"/>
</dbReference>
<dbReference type="CDD" id="cd20071">
    <property type="entry name" value="SET_SMYD"/>
    <property type="match status" value="1"/>
</dbReference>
<dbReference type="SUPFAM" id="SSF48452">
    <property type="entry name" value="TPR-like"/>
    <property type="match status" value="1"/>
</dbReference>
<dbReference type="PANTHER" id="PTHR47332">
    <property type="entry name" value="SET DOMAIN-CONTAINING PROTEIN 5"/>
    <property type="match status" value="1"/>
</dbReference>
<evidence type="ECO:0000259" key="2">
    <source>
        <dbReference type="PROSITE" id="PS50280"/>
    </source>
</evidence>
<dbReference type="GeneID" id="98178339"/>
<evidence type="ECO:0000313" key="4">
    <source>
        <dbReference type="Proteomes" id="UP001628179"/>
    </source>
</evidence>
<dbReference type="PROSITE" id="PS50280">
    <property type="entry name" value="SET"/>
    <property type="match status" value="1"/>
</dbReference>
<keyword evidence="4" id="KW-1185">Reference proteome</keyword>
<comment type="caution">
    <text evidence="3">The sequence shown here is derived from an EMBL/GenBank/DDBJ whole genome shotgun (WGS) entry which is preliminary data.</text>
</comment>
<protein>
    <submittedName>
        <fullName evidence="3">SET domain-containing protein</fullName>
    </submittedName>
</protein>
<dbReference type="EMBL" id="BAAFSV010000004">
    <property type="protein sequence ID" value="GAB1317386.1"/>
    <property type="molecule type" value="Genomic_DNA"/>
</dbReference>
<name>A0ABQ0GHZ8_9PEZI</name>
<dbReference type="InterPro" id="IPR046341">
    <property type="entry name" value="SET_dom_sf"/>
</dbReference>
<dbReference type="Pfam" id="PF00856">
    <property type="entry name" value="SET"/>
    <property type="match status" value="1"/>
</dbReference>
<dbReference type="Gene3D" id="1.25.40.10">
    <property type="entry name" value="Tetratricopeptide repeat domain"/>
    <property type="match status" value="1"/>
</dbReference>
<organism evidence="3 4">
    <name type="scientific">Madurella fahalii</name>
    <dbReference type="NCBI Taxonomy" id="1157608"/>
    <lineage>
        <taxon>Eukaryota</taxon>
        <taxon>Fungi</taxon>
        <taxon>Dikarya</taxon>
        <taxon>Ascomycota</taxon>
        <taxon>Pezizomycotina</taxon>
        <taxon>Sordariomycetes</taxon>
        <taxon>Sordariomycetidae</taxon>
        <taxon>Sordariales</taxon>
        <taxon>Sordariales incertae sedis</taxon>
        <taxon>Madurella</taxon>
    </lineage>
</organism>